<sequence>MWGGIHRQRVREACLLLRSANVDSMTCAGATDWLTHGLRF</sequence>
<protein>
    <submittedName>
        <fullName evidence="1">Uncharacterized protein</fullName>
    </submittedName>
</protein>
<keyword evidence="2" id="KW-1185">Reference proteome</keyword>
<gene>
    <name evidence="1" type="ORF">G2W53_037825</name>
</gene>
<evidence type="ECO:0000313" key="1">
    <source>
        <dbReference type="EMBL" id="KAF7805664.1"/>
    </source>
</evidence>
<organism evidence="1 2">
    <name type="scientific">Senna tora</name>
    <dbReference type="NCBI Taxonomy" id="362788"/>
    <lineage>
        <taxon>Eukaryota</taxon>
        <taxon>Viridiplantae</taxon>
        <taxon>Streptophyta</taxon>
        <taxon>Embryophyta</taxon>
        <taxon>Tracheophyta</taxon>
        <taxon>Spermatophyta</taxon>
        <taxon>Magnoliopsida</taxon>
        <taxon>eudicotyledons</taxon>
        <taxon>Gunneridae</taxon>
        <taxon>Pentapetalae</taxon>
        <taxon>rosids</taxon>
        <taxon>fabids</taxon>
        <taxon>Fabales</taxon>
        <taxon>Fabaceae</taxon>
        <taxon>Caesalpinioideae</taxon>
        <taxon>Cassia clade</taxon>
        <taxon>Senna</taxon>
    </lineage>
</organism>
<accession>A0A834SY82</accession>
<dbReference type="EMBL" id="JAAIUW010000012">
    <property type="protein sequence ID" value="KAF7805664.1"/>
    <property type="molecule type" value="Genomic_DNA"/>
</dbReference>
<evidence type="ECO:0000313" key="2">
    <source>
        <dbReference type="Proteomes" id="UP000634136"/>
    </source>
</evidence>
<comment type="caution">
    <text evidence="1">The sequence shown here is derived from an EMBL/GenBank/DDBJ whole genome shotgun (WGS) entry which is preliminary data.</text>
</comment>
<proteinExistence type="predicted"/>
<dbReference type="Proteomes" id="UP000634136">
    <property type="component" value="Unassembled WGS sequence"/>
</dbReference>
<reference evidence="1" key="1">
    <citation type="submission" date="2020-09" db="EMBL/GenBank/DDBJ databases">
        <title>Genome-Enabled Discovery of Anthraquinone Biosynthesis in Senna tora.</title>
        <authorList>
            <person name="Kang S.-H."/>
            <person name="Pandey R.P."/>
            <person name="Lee C.-M."/>
            <person name="Sim J.-S."/>
            <person name="Jeong J.-T."/>
            <person name="Choi B.-S."/>
            <person name="Jung M."/>
            <person name="Ginzburg D."/>
            <person name="Zhao K."/>
            <person name="Won S.Y."/>
            <person name="Oh T.-J."/>
            <person name="Yu Y."/>
            <person name="Kim N.-H."/>
            <person name="Lee O.R."/>
            <person name="Lee T.-H."/>
            <person name="Bashyal P."/>
            <person name="Kim T.-S."/>
            <person name="Lee W.-H."/>
            <person name="Kawkins C."/>
            <person name="Kim C.-K."/>
            <person name="Kim J.S."/>
            <person name="Ahn B.O."/>
            <person name="Rhee S.Y."/>
            <person name="Sohng J.K."/>
        </authorList>
    </citation>
    <scope>NUCLEOTIDE SEQUENCE</scope>
    <source>
        <tissue evidence="1">Leaf</tissue>
    </source>
</reference>
<dbReference type="AlphaFoldDB" id="A0A834SY82"/>
<name>A0A834SY82_9FABA</name>